<sequence>MNNNTKTVENKVENKLNEMSQEKKDGILASFTEFQTYLGDKVSKGEKLGLSDDQLALAAKKIGDYLAKHEEPQNAEEYLLQELWKVGNDEEQRHLAHMLVKLVKE</sequence>
<protein>
    <submittedName>
        <fullName evidence="1">DUF3243 domain-containing protein</fullName>
    </submittedName>
</protein>
<organism evidence="1 2">
    <name type="scientific">Priestia flexa</name>
    <dbReference type="NCBI Taxonomy" id="86664"/>
    <lineage>
        <taxon>Bacteria</taxon>
        <taxon>Bacillati</taxon>
        <taxon>Bacillota</taxon>
        <taxon>Bacilli</taxon>
        <taxon>Bacillales</taxon>
        <taxon>Bacillaceae</taxon>
        <taxon>Priestia</taxon>
    </lineage>
</organism>
<reference evidence="1" key="1">
    <citation type="submission" date="2020-12" db="EMBL/GenBank/DDBJ databases">
        <title>PHA producing bacteria isolated from mangrove.</title>
        <authorList>
            <person name="Zheng W."/>
            <person name="Yu S."/>
            <person name="Huang Y."/>
        </authorList>
    </citation>
    <scope>NUCLEOTIDE SEQUENCE</scope>
    <source>
        <strain evidence="1">GN22-4</strain>
    </source>
</reference>
<dbReference type="RefSeq" id="WP_094911727.1">
    <property type="nucleotide sequence ID" value="NZ_CM125968.1"/>
</dbReference>
<accession>A0A8I1MGH9</accession>
<evidence type="ECO:0000313" key="2">
    <source>
        <dbReference type="Proteomes" id="UP000664578"/>
    </source>
</evidence>
<dbReference type="InterPro" id="IPR021637">
    <property type="entry name" value="DUF3243"/>
</dbReference>
<dbReference type="Proteomes" id="UP000664578">
    <property type="component" value="Unassembled WGS sequence"/>
</dbReference>
<dbReference type="Gene3D" id="1.10.760.20">
    <property type="entry name" value="Protein of unknown function DUF3243"/>
    <property type="match status" value="1"/>
</dbReference>
<name>A0A8I1MGH9_9BACI</name>
<gene>
    <name evidence="1" type="ORF">JF537_13840</name>
</gene>
<comment type="caution">
    <text evidence="1">The sequence shown here is derived from an EMBL/GenBank/DDBJ whole genome shotgun (WGS) entry which is preliminary data.</text>
</comment>
<dbReference type="EMBL" id="JAEMWV010000006">
    <property type="protein sequence ID" value="MBN8252657.1"/>
    <property type="molecule type" value="Genomic_DNA"/>
</dbReference>
<dbReference type="InterPro" id="IPR038292">
    <property type="entry name" value="YmfJ/YflH_sf"/>
</dbReference>
<dbReference type="GeneID" id="93681559"/>
<evidence type="ECO:0000313" key="1">
    <source>
        <dbReference type="EMBL" id="MBN8252657.1"/>
    </source>
</evidence>
<dbReference type="Pfam" id="PF11588">
    <property type="entry name" value="DUF3243"/>
    <property type="match status" value="1"/>
</dbReference>
<proteinExistence type="predicted"/>
<dbReference type="AlphaFoldDB" id="A0A8I1MGH9"/>